<dbReference type="GO" id="GO:0016779">
    <property type="term" value="F:nucleotidyltransferase activity"/>
    <property type="evidence" value="ECO:0007669"/>
    <property type="project" value="InterPro"/>
</dbReference>
<sequence>MKTSLKTKEKTALAEFVSKVKRSLGKDLVSLHLFGSKARSASQKGSDVDVLVVVSRFSADIKNAVIDIAFDVNLKFDVYISPRVVPARIFSARVWRITPFVQNIRRESIPL</sequence>
<dbReference type="InterPro" id="IPR043519">
    <property type="entry name" value="NT_sf"/>
</dbReference>
<evidence type="ECO:0000313" key="2">
    <source>
        <dbReference type="EMBL" id="OGW96841.1"/>
    </source>
</evidence>
<dbReference type="AlphaFoldDB" id="A0A1G1KVC2"/>
<feature type="domain" description="Polymerase nucleotidyl transferase" evidence="1">
    <location>
        <begin position="19"/>
        <end position="74"/>
    </location>
</feature>
<dbReference type="EMBL" id="MHFR01000048">
    <property type="protein sequence ID" value="OGW96841.1"/>
    <property type="molecule type" value="Genomic_DNA"/>
</dbReference>
<organism evidence="2 3">
    <name type="scientific">Candidatus Danuiimicrobium aquiferis</name>
    <dbReference type="NCBI Taxonomy" id="1801832"/>
    <lineage>
        <taxon>Bacteria</taxon>
        <taxon>Pseudomonadati</taxon>
        <taxon>Candidatus Omnitrophota</taxon>
        <taxon>Candidatus Danuiimicrobium</taxon>
    </lineage>
</organism>
<dbReference type="Gene3D" id="3.30.460.10">
    <property type="entry name" value="Beta Polymerase, domain 2"/>
    <property type="match status" value="1"/>
</dbReference>
<dbReference type="PANTHER" id="PTHR33933">
    <property type="entry name" value="NUCLEOTIDYLTRANSFERASE"/>
    <property type="match status" value="1"/>
</dbReference>
<dbReference type="Pfam" id="PF01909">
    <property type="entry name" value="NTP_transf_2"/>
    <property type="match status" value="1"/>
</dbReference>
<evidence type="ECO:0000313" key="3">
    <source>
        <dbReference type="Proteomes" id="UP000178187"/>
    </source>
</evidence>
<protein>
    <recommendedName>
        <fullName evidence="1">Polymerase nucleotidyl transferase domain-containing protein</fullName>
    </recommendedName>
</protein>
<reference evidence="2 3" key="1">
    <citation type="journal article" date="2016" name="Nat. Commun.">
        <title>Thousands of microbial genomes shed light on interconnected biogeochemical processes in an aquifer system.</title>
        <authorList>
            <person name="Anantharaman K."/>
            <person name="Brown C.T."/>
            <person name="Hug L.A."/>
            <person name="Sharon I."/>
            <person name="Castelle C.J."/>
            <person name="Probst A.J."/>
            <person name="Thomas B.C."/>
            <person name="Singh A."/>
            <person name="Wilkins M.J."/>
            <person name="Karaoz U."/>
            <person name="Brodie E.L."/>
            <person name="Williams K.H."/>
            <person name="Hubbard S.S."/>
            <person name="Banfield J.F."/>
        </authorList>
    </citation>
    <scope>NUCLEOTIDE SEQUENCE [LARGE SCALE GENOMIC DNA]</scope>
</reference>
<dbReference type="PANTHER" id="PTHR33933:SF1">
    <property type="entry name" value="PROTEIN ADENYLYLTRANSFERASE MNTA-RELATED"/>
    <property type="match status" value="1"/>
</dbReference>
<accession>A0A1G1KVC2</accession>
<evidence type="ECO:0000259" key="1">
    <source>
        <dbReference type="Pfam" id="PF01909"/>
    </source>
</evidence>
<dbReference type="Proteomes" id="UP000178187">
    <property type="component" value="Unassembled WGS sequence"/>
</dbReference>
<comment type="caution">
    <text evidence="2">The sequence shown here is derived from an EMBL/GenBank/DDBJ whole genome shotgun (WGS) entry which is preliminary data.</text>
</comment>
<dbReference type="SUPFAM" id="SSF81301">
    <property type="entry name" value="Nucleotidyltransferase"/>
    <property type="match status" value="1"/>
</dbReference>
<dbReference type="InterPro" id="IPR052548">
    <property type="entry name" value="Type_VII_TA_antitoxin"/>
</dbReference>
<gene>
    <name evidence="2" type="ORF">A3G33_01765</name>
</gene>
<name>A0A1G1KVC2_9BACT</name>
<proteinExistence type="predicted"/>
<dbReference type="InterPro" id="IPR002934">
    <property type="entry name" value="Polymerase_NTP_transf_dom"/>
</dbReference>